<dbReference type="Proteomes" id="UP000831327">
    <property type="component" value="Chromosome"/>
</dbReference>
<feature type="domain" description="EAL" evidence="1">
    <location>
        <begin position="15"/>
        <end position="263"/>
    </location>
</feature>
<protein>
    <recommendedName>
        <fullName evidence="1">EAL domain-containing protein</fullName>
    </recommendedName>
</protein>
<proteinExistence type="predicted"/>
<gene>
    <name evidence="2" type="ORF">Rmf_37740</name>
</gene>
<name>A0ABN6P6A6_9PROT</name>
<dbReference type="InterPro" id="IPR035919">
    <property type="entry name" value="EAL_sf"/>
</dbReference>
<dbReference type="Gene3D" id="3.20.20.450">
    <property type="entry name" value="EAL domain"/>
    <property type="match status" value="1"/>
</dbReference>
<accession>A0ABN6P6A6</accession>
<reference evidence="2 3" key="1">
    <citation type="journal article" date="2016" name="Microbes Environ.">
        <title>Phylogenetically diverse aerobic anoxygenic phototrophic bacteria isolated from epilithic biofilms in Tama river, Japan.</title>
        <authorList>
            <person name="Hirose S."/>
            <person name="Matsuura K."/>
            <person name="Haruta S."/>
        </authorList>
    </citation>
    <scope>NUCLEOTIDE SEQUENCE [LARGE SCALE GENOMIC DNA]</scope>
    <source>
        <strain evidence="2 3">S08</strain>
    </source>
</reference>
<dbReference type="SMART" id="SM00052">
    <property type="entry name" value="EAL"/>
    <property type="match status" value="1"/>
</dbReference>
<dbReference type="EMBL" id="AP025637">
    <property type="protein sequence ID" value="BDG73845.1"/>
    <property type="molecule type" value="Genomic_DNA"/>
</dbReference>
<evidence type="ECO:0000313" key="3">
    <source>
        <dbReference type="Proteomes" id="UP000831327"/>
    </source>
</evidence>
<dbReference type="PANTHER" id="PTHR33121">
    <property type="entry name" value="CYCLIC DI-GMP PHOSPHODIESTERASE PDEF"/>
    <property type="match status" value="1"/>
</dbReference>
<dbReference type="SUPFAM" id="SSF141868">
    <property type="entry name" value="EAL domain-like"/>
    <property type="match status" value="1"/>
</dbReference>
<evidence type="ECO:0000259" key="1">
    <source>
        <dbReference type="PROSITE" id="PS50883"/>
    </source>
</evidence>
<dbReference type="Pfam" id="PF00563">
    <property type="entry name" value="EAL"/>
    <property type="match status" value="1"/>
</dbReference>
<sequence>MDGTLPAATTQRSTLQDLGEALAEALAAGGAGLRLDLQPICAAATLDPVGYEGLLRWEHPELGPISPRETLAAADAVGRGVALDAWVLVQGFRMRAGWPRSGPYLALNVSVSGIVSGHAAPMVKAAIEATGVDPRGLSLELPEAAVTRDLVAARGVAASLRDLGISIALDDFGGTHGSARVLRDIPFAAVKLDPALTAGVEHQDAGAERSRALVAAVVEMAHALGAVTVAEAVETAGQMRALRDARCDALQGWLLGRPGAFQP</sequence>
<evidence type="ECO:0000313" key="2">
    <source>
        <dbReference type="EMBL" id="BDG73845.1"/>
    </source>
</evidence>
<dbReference type="CDD" id="cd01948">
    <property type="entry name" value="EAL"/>
    <property type="match status" value="1"/>
</dbReference>
<dbReference type="InterPro" id="IPR001633">
    <property type="entry name" value="EAL_dom"/>
</dbReference>
<organism evidence="2 3">
    <name type="scientific">Roseomonas fluvialis</name>
    <dbReference type="NCBI Taxonomy" id="1750527"/>
    <lineage>
        <taxon>Bacteria</taxon>
        <taxon>Pseudomonadati</taxon>
        <taxon>Pseudomonadota</taxon>
        <taxon>Alphaproteobacteria</taxon>
        <taxon>Acetobacterales</taxon>
        <taxon>Roseomonadaceae</taxon>
        <taxon>Roseomonas</taxon>
    </lineage>
</organism>
<dbReference type="PANTHER" id="PTHR33121:SF79">
    <property type="entry name" value="CYCLIC DI-GMP PHOSPHODIESTERASE PDED-RELATED"/>
    <property type="match status" value="1"/>
</dbReference>
<dbReference type="RefSeq" id="WP_244408052.1">
    <property type="nucleotide sequence ID" value="NZ_AP025637.1"/>
</dbReference>
<dbReference type="InterPro" id="IPR050706">
    <property type="entry name" value="Cyclic-di-GMP_PDE-like"/>
</dbReference>
<dbReference type="PROSITE" id="PS50883">
    <property type="entry name" value="EAL"/>
    <property type="match status" value="1"/>
</dbReference>
<keyword evidence="3" id="KW-1185">Reference proteome</keyword>